<keyword evidence="10 11" id="KW-0472">Membrane</keyword>
<dbReference type="AlphaFoldDB" id="A0A252CD78"/>
<dbReference type="InterPro" id="IPR005662">
    <property type="entry name" value="GTPase_Era-like"/>
</dbReference>
<keyword evidence="6 11" id="KW-0699">rRNA-binding</keyword>
<dbReference type="FunFam" id="3.30.300.20:FF:000003">
    <property type="entry name" value="GTPase Era"/>
    <property type="match status" value="1"/>
</dbReference>
<gene>
    <name evidence="11 16" type="primary">era</name>
    <name evidence="17" type="ORF">BZZ03_05605</name>
    <name evidence="16" type="ORF">P7D34_02280</name>
</gene>
<feature type="region of interest" description="G1" evidence="12">
    <location>
        <begin position="15"/>
        <end position="22"/>
    </location>
</feature>
<evidence type="ECO:0000256" key="12">
    <source>
        <dbReference type="PROSITE-ProRule" id="PRU01050"/>
    </source>
</evidence>
<feature type="domain" description="KH type-2" evidence="14">
    <location>
        <begin position="205"/>
        <end position="283"/>
    </location>
</feature>
<dbReference type="GO" id="GO:0005886">
    <property type="term" value="C:plasma membrane"/>
    <property type="evidence" value="ECO:0007669"/>
    <property type="project" value="UniProtKB-SubCell"/>
</dbReference>
<keyword evidence="7 11" id="KW-0547">Nucleotide-binding</keyword>
<evidence type="ECO:0000256" key="10">
    <source>
        <dbReference type="ARBA" id="ARBA00023136"/>
    </source>
</evidence>
<dbReference type="CDD" id="cd04163">
    <property type="entry name" value="Era"/>
    <property type="match status" value="1"/>
</dbReference>
<evidence type="ECO:0000256" key="8">
    <source>
        <dbReference type="ARBA" id="ARBA00022884"/>
    </source>
</evidence>
<feature type="region of interest" description="G5" evidence="12">
    <location>
        <begin position="153"/>
        <end position="155"/>
    </location>
</feature>
<dbReference type="GO" id="GO:0043024">
    <property type="term" value="F:ribosomal small subunit binding"/>
    <property type="evidence" value="ECO:0007669"/>
    <property type="project" value="TreeGrafter"/>
</dbReference>
<evidence type="ECO:0000256" key="6">
    <source>
        <dbReference type="ARBA" id="ARBA00022730"/>
    </source>
</evidence>
<evidence type="ECO:0000256" key="7">
    <source>
        <dbReference type="ARBA" id="ARBA00022741"/>
    </source>
</evidence>
<evidence type="ECO:0000256" key="1">
    <source>
        <dbReference type="ARBA" id="ARBA00007921"/>
    </source>
</evidence>
<dbReference type="Gene3D" id="3.40.50.300">
    <property type="entry name" value="P-loop containing nucleotide triphosphate hydrolases"/>
    <property type="match status" value="1"/>
</dbReference>
<dbReference type="Proteomes" id="UP001257962">
    <property type="component" value="Unassembled WGS sequence"/>
</dbReference>
<evidence type="ECO:0000259" key="14">
    <source>
        <dbReference type="PROSITE" id="PS50823"/>
    </source>
</evidence>
<dbReference type="NCBIfam" id="TIGR00231">
    <property type="entry name" value="small_GTP"/>
    <property type="match status" value="1"/>
</dbReference>
<dbReference type="Pfam" id="PF07650">
    <property type="entry name" value="KH_2"/>
    <property type="match status" value="1"/>
</dbReference>
<keyword evidence="11" id="KW-0963">Cytoplasm</keyword>
<proteinExistence type="inferred from homology"/>
<dbReference type="PANTHER" id="PTHR42698">
    <property type="entry name" value="GTPASE ERA"/>
    <property type="match status" value="1"/>
</dbReference>
<evidence type="ECO:0000256" key="4">
    <source>
        <dbReference type="ARBA" id="ARBA00022475"/>
    </source>
</evidence>
<reference evidence="17 18" key="1">
    <citation type="submission" date="2017-02" db="EMBL/GenBank/DDBJ databases">
        <authorList>
            <person name="Peterson S.W."/>
        </authorList>
    </citation>
    <scope>NUCLEOTIDE SEQUENCE [LARGE SCALE GENOMIC DNA]</scope>
    <source>
        <strain evidence="17">159469</strain>
    </source>
</reference>
<dbReference type="InterPro" id="IPR027417">
    <property type="entry name" value="P-loop_NTPase"/>
</dbReference>
<dbReference type="PANTHER" id="PTHR42698:SF1">
    <property type="entry name" value="GTPASE ERA, MITOCHONDRIAL"/>
    <property type="match status" value="1"/>
</dbReference>
<dbReference type="SUPFAM" id="SSF54814">
    <property type="entry name" value="Prokaryotic type KH domain (KH-domain type II)"/>
    <property type="match status" value="1"/>
</dbReference>
<dbReference type="PROSITE" id="PS50823">
    <property type="entry name" value="KH_TYPE_2"/>
    <property type="match status" value="1"/>
</dbReference>
<keyword evidence="9 11" id="KW-0342">GTP-binding</keyword>
<dbReference type="EMBL" id="MUIZ01000003">
    <property type="protein sequence ID" value="OUK04478.1"/>
    <property type="molecule type" value="Genomic_DNA"/>
</dbReference>
<evidence type="ECO:0000313" key="18">
    <source>
        <dbReference type="Proteomes" id="UP000194606"/>
    </source>
</evidence>
<dbReference type="NCBIfam" id="NF000908">
    <property type="entry name" value="PRK00089.1"/>
    <property type="match status" value="1"/>
</dbReference>
<dbReference type="InterPro" id="IPR015946">
    <property type="entry name" value="KH_dom-like_a/b"/>
</dbReference>
<dbReference type="HAMAP" id="MF_00367">
    <property type="entry name" value="GTPase_Era"/>
    <property type="match status" value="1"/>
</dbReference>
<evidence type="ECO:0000256" key="9">
    <source>
        <dbReference type="ARBA" id="ARBA00023134"/>
    </source>
</evidence>
<name>A0A252CD78_9LACT</name>
<feature type="region of interest" description="G4" evidence="12">
    <location>
        <begin position="124"/>
        <end position="127"/>
    </location>
</feature>
<evidence type="ECO:0000256" key="13">
    <source>
        <dbReference type="RuleBase" id="RU003761"/>
    </source>
</evidence>
<dbReference type="GO" id="GO:0003924">
    <property type="term" value="F:GTPase activity"/>
    <property type="evidence" value="ECO:0007669"/>
    <property type="project" value="UniProtKB-UniRule"/>
</dbReference>
<dbReference type="Gene3D" id="3.30.300.20">
    <property type="match status" value="1"/>
</dbReference>
<feature type="domain" description="Era-type G" evidence="15">
    <location>
        <begin position="7"/>
        <end position="174"/>
    </location>
</feature>
<evidence type="ECO:0000256" key="3">
    <source>
        <dbReference type="ARBA" id="ARBA00020484"/>
    </source>
</evidence>
<keyword evidence="8 11" id="KW-0694">RNA-binding</keyword>
<evidence type="ECO:0000259" key="15">
    <source>
        <dbReference type="PROSITE" id="PS51713"/>
    </source>
</evidence>
<feature type="binding site" evidence="11">
    <location>
        <begin position="124"/>
        <end position="127"/>
    </location>
    <ligand>
        <name>GTP</name>
        <dbReference type="ChEBI" id="CHEBI:37565"/>
    </ligand>
</feature>
<keyword evidence="4 11" id="KW-1003">Cell membrane</keyword>
<dbReference type="RefSeq" id="WP_061413835.1">
    <property type="nucleotide sequence ID" value="NZ_CP141685.1"/>
</dbReference>
<dbReference type="InterPro" id="IPR030388">
    <property type="entry name" value="G_ERA_dom"/>
</dbReference>
<comment type="subunit">
    <text evidence="2 11">Monomer.</text>
</comment>
<comment type="caution">
    <text evidence="17">The sequence shown here is derived from an EMBL/GenBank/DDBJ whole genome shotgun (WGS) entry which is preliminary data.</text>
</comment>
<dbReference type="GO" id="GO:0000028">
    <property type="term" value="P:ribosomal small subunit assembly"/>
    <property type="evidence" value="ECO:0007669"/>
    <property type="project" value="TreeGrafter"/>
</dbReference>
<accession>A0A252CD78</accession>
<evidence type="ECO:0000313" key="17">
    <source>
        <dbReference type="EMBL" id="OUK04478.1"/>
    </source>
</evidence>
<dbReference type="GO" id="GO:0070181">
    <property type="term" value="F:small ribosomal subunit rRNA binding"/>
    <property type="evidence" value="ECO:0007669"/>
    <property type="project" value="UniProtKB-UniRule"/>
</dbReference>
<feature type="binding site" evidence="11">
    <location>
        <begin position="62"/>
        <end position="66"/>
    </location>
    <ligand>
        <name>GTP</name>
        <dbReference type="ChEBI" id="CHEBI:37565"/>
    </ligand>
</feature>
<evidence type="ECO:0000256" key="5">
    <source>
        <dbReference type="ARBA" id="ARBA00022517"/>
    </source>
</evidence>
<reference evidence="16" key="2">
    <citation type="submission" date="2023-03" db="EMBL/GenBank/DDBJ databases">
        <authorList>
            <person name="Shen W."/>
            <person name="Cai J."/>
        </authorList>
    </citation>
    <scope>NUCLEOTIDE SEQUENCE</scope>
    <source>
        <strain evidence="16">Y3</strain>
    </source>
</reference>
<dbReference type="Pfam" id="PF01926">
    <property type="entry name" value="MMR_HSR1"/>
    <property type="match status" value="1"/>
</dbReference>
<keyword evidence="5 11" id="KW-0690">Ribosome biogenesis</keyword>
<dbReference type="PROSITE" id="PS51713">
    <property type="entry name" value="G_ERA"/>
    <property type="match status" value="1"/>
</dbReference>
<feature type="region of interest" description="G2" evidence="12">
    <location>
        <begin position="41"/>
        <end position="45"/>
    </location>
</feature>
<dbReference type="Proteomes" id="UP000194606">
    <property type="component" value="Unassembled WGS sequence"/>
</dbReference>
<dbReference type="NCBIfam" id="TIGR00436">
    <property type="entry name" value="era"/>
    <property type="match status" value="1"/>
</dbReference>
<feature type="binding site" evidence="11">
    <location>
        <begin position="15"/>
        <end position="22"/>
    </location>
    <ligand>
        <name>GTP</name>
        <dbReference type="ChEBI" id="CHEBI:37565"/>
    </ligand>
</feature>
<dbReference type="InterPro" id="IPR005225">
    <property type="entry name" value="Small_GTP-bd"/>
</dbReference>
<comment type="subcellular location">
    <subcellularLocation>
        <location evidence="11">Cytoplasm</location>
    </subcellularLocation>
    <subcellularLocation>
        <location evidence="11">Cell membrane</location>
        <topology evidence="11">Peripheral membrane protein</topology>
    </subcellularLocation>
</comment>
<feature type="region of interest" description="G3" evidence="12">
    <location>
        <begin position="62"/>
        <end position="65"/>
    </location>
</feature>
<evidence type="ECO:0000256" key="11">
    <source>
        <dbReference type="HAMAP-Rule" id="MF_00367"/>
    </source>
</evidence>
<dbReference type="GO" id="GO:0005525">
    <property type="term" value="F:GTP binding"/>
    <property type="evidence" value="ECO:0007669"/>
    <property type="project" value="UniProtKB-UniRule"/>
</dbReference>
<dbReference type="EMBL" id="JARPYC010000001">
    <property type="protein sequence ID" value="MDT2666058.1"/>
    <property type="molecule type" value="Genomic_DNA"/>
</dbReference>
<dbReference type="FunFam" id="3.40.50.300:FF:000094">
    <property type="entry name" value="GTPase Era"/>
    <property type="match status" value="1"/>
</dbReference>
<organism evidence="17 18">
    <name type="scientific">Lactococcus petauri</name>
    <dbReference type="NCBI Taxonomy" id="1940789"/>
    <lineage>
        <taxon>Bacteria</taxon>
        <taxon>Bacillati</taxon>
        <taxon>Bacillota</taxon>
        <taxon>Bacilli</taxon>
        <taxon>Lactobacillales</taxon>
        <taxon>Streptococcaceae</taxon>
        <taxon>Lactococcus</taxon>
    </lineage>
</organism>
<dbReference type="InterPro" id="IPR009019">
    <property type="entry name" value="KH_sf_prok-type"/>
</dbReference>
<comment type="similarity">
    <text evidence="1 11 12 13">Belongs to the TRAFAC class TrmE-Era-EngA-EngB-Septin-like GTPase superfamily. Era GTPase family.</text>
</comment>
<dbReference type="CDD" id="cd22534">
    <property type="entry name" value="KH-II_Era"/>
    <property type="match status" value="1"/>
</dbReference>
<dbReference type="SUPFAM" id="SSF52540">
    <property type="entry name" value="P-loop containing nucleoside triphosphate hydrolases"/>
    <property type="match status" value="1"/>
</dbReference>
<evidence type="ECO:0000313" key="16">
    <source>
        <dbReference type="EMBL" id="MDT2666058.1"/>
    </source>
</evidence>
<protein>
    <recommendedName>
        <fullName evidence="3 11">GTPase Era</fullName>
    </recommendedName>
</protein>
<sequence length="303" mass="34516">MTNNTFKSGFVAILGRPNVGKSTFLNHVMGQKIAIMSDKPQTTRNKIQGIYTTDKEQIIFIDTPGIHKPHNALGDFMVQSAYSTLRECDMVLFMVAADEPRSTGENMIIERLKTADVPVILVVNKIDKVHPDALFETVSDYTSQMDFAEVVPISALQGNNTERLLETLSSKLEEGPQYFPEDMVTDHPERFLVSEMIREKILLLTREEVPHSIAVTTDSMKRDEETGKIHIMATIIVERKSQKGIILGKGGDMIRKIGKLARRDIELMLGDKVYLETWVKIKNDWRDRKMDLSDFGYKKEDYM</sequence>
<evidence type="ECO:0000256" key="2">
    <source>
        <dbReference type="ARBA" id="ARBA00011245"/>
    </source>
</evidence>
<dbReference type="GO" id="GO:0005829">
    <property type="term" value="C:cytosol"/>
    <property type="evidence" value="ECO:0007669"/>
    <property type="project" value="TreeGrafter"/>
</dbReference>
<comment type="function">
    <text evidence="11">An essential GTPase that binds both GDP and GTP, with rapid nucleotide exchange. Plays a role in 16S rRNA processing and 30S ribosomal subunit biogenesis and possibly also in cell cycle regulation and energy metabolism.</text>
</comment>
<dbReference type="InterPro" id="IPR004044">
    <property type="entry name" value="KH_dom_type_2"/>
</dbReference>
<dbReference type="InterPro" id="IPR006073">
    <property type="entry name" value="GTP-bd"/>
</dbReference>